<name>A0ABV8SWC5_9GAMM</name>
<evidence type="ECO:0000313" key="3">
    <source>
        <dbReference type="EMBL" id="MFC4311881.1"/>
    </source>
</evidence>
<evidence type="ECO:0000313" key="4">
    <source>
        <dbReference type="Proteomes" id="UP001595904"/>
    </source>
</evidence>
<dbReference type="Gene3D" id="3.10.450.50">
    <property type="match status" value="1"/>
</dbReference>
<protein>
    <submittedName>
        <fullName evidence="3">YybH family protein</fullName>
    </submittedName>
</protein>
<feature type="signal peptide" evidence="1">
    <location>
        <begin position="1"/>
        <end position="20"/>
    </location>
</feature>
<gene>
    <name evidence="3" type="ORF">ACFPN2_22560</name>
</gene>
<accession>A0ABV8SWC5</accession>
<dbReference type="SUPFAM" id="SSF54427">
    <property type="entry name" value="NTF2-like"/>
    <property type="match status" value="1"/>
</dbReference>
<feature type="chain" id="PRO_5047500101" evidence="1">
    <location>
        <begin position="21"/>
        <end position="152"/>
    </location>
</feature>
<dbReference type="InterPro" id="IPR032710">
    <property type="entry name" value="NTF2-like_dom_sf"/>
</dbReference>
<keyword evidence="4" id="KW-1185">Reference proteome</keyword>
<organism evidence="3 4">
    <name type="scientific">Steroidobacter flavus</name>
    <dbReference type="NCBI Taxonomy" id="1842136"/>
    <lineage>
        <taxon>Bacteria</taxon>
        <taxon>Pseudomonadati</taxon>
        <taxon>Pseudomonadota</taxon>
        <taxon>Gammaproteobacteria</taxon>
        <taxon>Steroidobacterales</taxon>
        <taxon>Steroidobacteraceae</taxon>
        <taxon>Steroidobacter</taxon>
    </lineage>
</organism>
<proteinExistence type="predicted"/>
<feature type="domain" description="DUF4440" evidence="2">
    <location>
        <begin position="31"/>
        <end position="135"/>
    </location>
</feature>
<comment type="caution">
    <text evidence="3">The sequence shown here is derived from an EMBL/GenBank/DDBJ whole genome shotgun (WGS) entry which is preliminary data.</text>
</comment>
<dbReference type="EMBL" id="JBHSDU010000010">
    <property type="protein sequence ID" value="MFC4311881.1"/>
    <property type="molecule type" value="Genomic_DNA"/>
</dbReference>
<keyword evidence="1" id="KW-0732">Signal</keyword>
<reference evidence="4" key="1">
    <citation type="journal article" date="2019" name="Int. J. Syst. Evol. Microbiol.">
        <title>The Global Catalogue of Microorganisms (GCM) 10K type strain sequencing project: providing services to taxonomists for standard genome sequencing and annotation.</title>
        <authorList>
            <consortium name="The Broad Institute Genomics Platform"/>
            <consortium name="The Broad Institute Genome Sequencing Center for Infectious Disease"/>
            <person name="Wu L."/>
            <person name="Ma J."/>
        </authorList>
    </citation>
    <scope>NUCLEOTIDE SEQUENCE [LARGE SCALE GENOMIC DNA]</scope>
    <source>
        <strain evidence="4">CGMCC 1.10759</strain>
    </source>
</reference>
<evidence type="ECO:0000259" key="2">
    <source>
        <dbReference type="Pfam" id="PF14534"/>
    </source>
</evidence>
<dbReference type="Pfam" id="PF14534">
    <property type="entry name" value="DUF4440"/>
    <property type="match status" value="1"/>
</dbReference>
<evidence type="ECO:0000256" key="1">
    <source>
        <dbReference type="SAM" id="SignalP"/>
    </source>
</evidence>
<dbReference type="InterPro" id="IPR027843">
    <property type="entry name" value="DUF4440"/>
</dbReference>
<sequence>MSFKTLLTCFIALFAFAGLAAADQATLAKEVRAAEQAFAASMAARDHAAFTRHLAEDAVFFDGEKAMRGKAAIAAAWKAYYEGPNPPFSWAPENIEVLDSGALAYSSGPVLDPKGKRVGTFNSVWRREADGTWRVVFDKGCSACDCKKAQGD</sequence>
<dbReference type="Proteomes" id="UP001595904">
    <property type="component" value="Unassembled WGS sequence"/>
</dbReference>
<dbReference type="RefSeq" id="WP_380600803.1">
    <property type="nucleotide sequence ID" value="NZ_JBHSDU010000010.1"/>
</dbReference>